<feature type="compositionally biased region" description="Polar residues" evidence="1">
    <location>
        <begin position="428"/>
        <end position="440"/>
    </location>
</feature>
<feature type="compositionally biased region" description="Basic and acidic residues" evidence="1">
    <location>
        <begin position="1"/>
        <end position="23"/>
    </location>
</feature>
<feature type="region of interest" description="Disordered" evidence="1">
    <location>
        <begin position="787"/>
        <end position="813"/>
    </location>
</feature>
<evidence type="ECO:0000313" key="4">
    <source>
        <dbReference type="WBParaSite" id="HPLM_0001385201-mRNA-1"/>
    </source>
</evidence>
<feature type="compositionally biased region" description="Basic and acidic residues" evidence="1">
    <location>
        <begin position="227"/>
        <end position="243"/>
    </location>
</feature>
<dbReference type="WBParaSite" id="HPLM_0001385201-mRNA-1">
    <property type="protein sequence ID" value="HPLM_0001385201-mRNA-1"/>
    <property type="gene ID" value="HPLM_0001385201"/>
</dbReference>
<feature type="compositionally biased region" description="Basic and acidic residues" evidence="1">
    <location>
        <begin position="268"/>
        <end position="279"/>
    </location>
</feature>
<name>A0A0N4WQX2_HAEPC</name>
<organism evidence="4">
    <name type="scientific">Haemonchus placei</name>
    <name type="common">Barber's pole worm</name>
    <dbReference type="NCBI Taxonomy" id="6290"/>
    <lineage>
        <taxon>Eukaryota</taxon>
        <taxon>Metazoa</taxon>
        <taxon>Ecdysozoa</taxon>
        <taxon>Nematoda</taxon>
        <taxon>Chromadorea</taxon>
        <taxon>Rhabditida</taxon>
        <taxon>Rhabditina</taxon>
        <taxon>Rhabditomorpha</taxon>
        <taxon>Strongyloidea</taxon>
        <taxon>Trichostrongylidae</taxon>
        <taxon>Haemonchus</taxon>
    </lineage>
</organism>
<dbReference type="OrthoDB" id="5875207at2759"/>
<dbReference type="EMBL" id="UZAF01018358">
    <property type="protein sequence ID" value="VDO50822.1"/>
    <property type="molecule type" value="Genomic_DNA"/>
</dbReference>
<reference evidence="2 3" key="2">
    <citation type="submission" date="2018-11" db="EMBL/GenBank/DDBJ databases">
        <authorList>
            <consortium name="Pathogen Informatics"/>
        </authorList>
    </citation>
    <scope>NUCLEOTIDE SEQUENCE [LARGE SCALE GENOMIC DNA]</scope>
    <source>
        <strain evidence="2 3">MHpl1</strain>
    </source>
</reference>
<protein>
    <submittedName>
        <fullName evidence="4">PDZ domain-containing protein</fullName>
    </submittedName>
</protein>
<evidence type="ECO:0000256" key="1">
    <source>
        <dbReference type="SAM" id="MobiDB-lite"/>
    </source>
</evidence>
<feature type="compositionally biased region" description="Polar residues" evidence="1">
    <location>
        <begin position="280"/>
        <end position="292"/>
    </location>
</feature>
<dbReference type="Proteomes" id="UP000268014">
    <property type="component" value="Unassembled WGS sequence"/>
</dbReference>
<sequence>MSGTKEDGKKSKSSSSEEKEPQKMKKRRRKKKKGDTSPDEDELVALSKNAATLKVSDERIKVMTPEAAKHPETTHEGGADDREMGAKNAKESSGHGSGEKATGKPTDREKPVEKQSENVQSPDKMVAPPALDESAFETLEKPEILDEKEESNSEEELKRMLMEQEQKALQKKDVQPPEGVTESLAVPKAGQSHEIQSTRKPETIVNPVKKPKIESPEKRAQRKSKKPPIDVRKVKSADSGQKKEKMRKFSSVSEKMKKDISPRSSSRSRSEKTVSDKESPSTMSLINRSDILQTVDVPPRMPRRKSSPSKIKKEEVSPLIVKDFTKSYYALPDLEYHLRRMSSPPSRESLTSPTEQTPTKERKSSPTMKRSPTVAPYHSVLEVATARERAQRPIRSPSVVEVSTARERHWTKSRSPSNEVSRGKEQLLTPTRSPSVTEMSTAKERRRPTERRSSSLKELWSAKEYSHRRIASSPGMEASTARECTRIATRSHSVTEMVTARERSSRRVRRSPSATEISTAREHSQRKVSSPPMVDESPAIERSSREVSPALSPSFSSLKERPSLVDVELPEAKGFIEHPSVTPSETCVRKSASMIAVSPGVYRSEEPPIHHYKFVHVRIDLEGKPLDANLTENLVLIFIPINSPAFYHLVIGDQIVEINGLVPRNLTEFQERVEAATGEVMPQSMGAFAFLIVDRIIDIDSVKIPHKVNMVALKNRIRAVQERDGFCSFLVERPSSLHHLTNPSCVAMKSTEPTMDVVMADDAVEIGCREAFKHIQVKDRKHRHHSIYGSSIHGHSPQDGAQLITAEDSDDGN</sequence>
<feature type="compositionally biased region" description="Basic and acidic residues" evidence="1">
    <location>
        <begin position="155"/>
        <end position="175"/>
    </location>
</feature>
<feature type="region of interest" description="Disordered" evidence="1">
    <location>
        <begin position="1"/>
        <end position="314"/>
    </location>
</feature>
<dbReference type="AlphaFoldDB" id="A0A0N4WQX2"/>
<feature type="region of interest" description="Disordered" evidence="1">
    <location>
        <begin position="339"/>
        <end position="458"/>
    </location>
</feature>
<accession>A0A0N4WQX2</accession>
<gene>
    <name evidence="2" type="ORF">HPLM_LOCUS13844</name>
</gene>
<feature type="region of interest" description="Disordered" evidence="1">
    <location>
        <begin position="490"/>
        <end position="557"/>
    </location>
</feature>
<feature type="compositionally biased region" description="Polar residues" evidence="1">
    <location>
        <begin position="343"/>
        <end position="357"/>
    </location>
</feature>
<reference evidence="4" key="1">
    <citation type="submission" date="2017-02" db="UniProtKB">
        <authorList>
            <consortium name="WormBaseParasite"/>
        </authorList>
    </citation>
    <scope>IDENTIFICATION</scope>
</reference>
<feature type="compositionally biased region" description="Basic and acidic residues" evidence="1">
    <location>
        <begin position="55"/>
        <end position="116"/>
    </location>
</feature>
<proteinExistence type="predicted"/>
<dbReference type="OMA" id="ECTRIAT"/>
<keyword evidence="3" id="KW-1185">Reference proteome</keyword>
<feature type="compositionally biased region" description="Basic residues" evidence="1">
    <location>
        <begin position="24"/>
        <end position="33"/>
    </location>
</feature>
<evidence type="ECO:0000313" key="2">
    <source>
        <dbReference type="EMBL" id="VDO50822.1"/>
    </source>
</evidence>
<evidence type="ECO:0000313" key="3">
    <source>
        <dbReference type="Proteomes" id="UP000268014"/>
    </source>
</evidence>